<sequence length="233" mass="26517">MGKAKTSKSSKKNDLNLANLFSNFTKEEQSNIINNILRLGLKSLEIQNNKINEKSETEGKKNKKNVSEEESESESSSDNETITVESSSNDSSTDCSDINIDETNSLKSSNNSSKKSLSTNSTNKSISSQTENNNFNNEFNNNKNFDYTSKFPFRQNITEYMAEFVEKKADMDNFENEIIPFNLATDGTKFVPPILDRIPINSNYQNYSIYPEWWGYDEPTQDNNLPKNCNVKI</sequence>
<feature type="compositionally biased region" description="Acidic residues" evidence="1">
    <location>
        <begin position="68"/>
        <end position="77"/>
    </location>
</feature>
<evidence type="ECO:0000313" key="3">
    <source>
        <dbReference type="Proteomes" id="UP000193920"/>
    </source>
</evidence>
<organism evidence="2 3">
    <name type="scientific">Neocallimastix californiae</name>
    <dbReference type="NCBI Taxonomy" id="1754190"/>
    <lineage>
        <taxon>Eukaryota</taxon>
        <taxon>Fungi</taxon>
        <taxon>Fungi incertae sedis</taxon>
        <taxon>Chytridiomycota</taxon>
        <taxon>Chytridiomycota incertae sedis</taxon>
        <taxon>Neocallimastigomycetes</taxon>
        <taxon>Neocallimastigales</taxon>
        <taxon>Neocallimastigaceae</taxon>
        <taxon>Neocallimastix</taxon>
    </lineage>
</organism>
<reference evidence="2 3" key="1">
    <citation type="submission" date="2016-08" db="EMBL/GenBank/DDBJ databases">
        <title>A Parts List for Fungal Cellulosomes Revealed by Comparative Genomics.</title>
        <authorList>
            <consortium name="DOE Joint Genome Institute"/>
            <person name="Haitjema C.H."/>
            <person name="Gilmore S.P."/>
            <person name="Henske J.K."/>
            <person name="Solomon K.V."/>
            <person name="De Groot R."/>
            <person name="Kuo A."/>
            <person name="Mondo S.J."/>
            <person name="Salamov A.A."/>
            <person name="Labutti K."/>
            <person name="Zhao Z."/>
            <person name="Chiniquy J."/>
            <person name="Barry K."/>
            <person name="Brewer H.M."/>
            <person name="Purvine S.O."/>
            <person name="Wright A.T."/>
            <person name="Boxma B."/>
            <person name="Van Alen T."/>
            <person name="Hackstein J.H."/>
            <person name="Baker S.E."/>
            <person name="Grigoriev I.V."/>
            <person name="O'Malley M.A."/>
        </authorList>
    </citation>
    <scope>NUCLEOTIDE SEQUENCE [LARGE SCALE GENOMIC DNA]</scope>
    <source>
        <strain evidence="2 3">G1</strain>
    </source>
</reference>
<comment type="caution">
    <text evidence="2">The sequence shown here is derived from an EMBL/GenBank/DDBJ whole genome shotgun (WGS) entry which is preliminary data.</text>
</comment>
<accession>A0A1Y2E5L1</accession>
<dbReference type="AlphaFoldDB" id="A0A1Y2E5L1"/>
<evidence type="ECO:0000256" key="1">
    <source>
        <dbReference type="SAM" id="MobiDB-lite"/>
    </source>
</evidence>
<proteinExistence type="predicted"/>
<name>A0A1Y2E5L1_9FUNG</name>
<gene>
    <name evidence="2" type="ORF">LY90DRAFT_504644</name>
</gene>
<keyword evidence="3" id="KW-1185">Reference proteome</keyword>
<protein>
    <submittedName>
        <fullName evidence="2">Uncharacterized protein</fullName>
    </submittedName>
</protein>
<evidence type="ECO:0000313" key="2">
    <source>
        <dbReference type="EMBL" id="ORY66850.1"/>
    </source>
</evidence>
<feature type="compositionally biased region" description="Low complexity" evidence="1">
    <location>
        <begin position="86"/>
        <end position="141"/>
    </location>
</feature>
<dbReference type="Proteomes" id="UP000193920">
    <property type="component" value="Unassembled WGS sequence"/>
</dbReference>
<feature type="region of interest" description="Disordered" evidence="1">
    <location>
        <begin position="55"/>
        <end position="141"/>
    </location>
</feature>
<dbReference type="EMBL" id="MCOG01000049">
    <property type="protein sequence ID" value="ORY66850.1"/>
    <property type="molecule type" value="Genomic_DNA"/>
</dbReference>